<sequence>MVEPRAPRFSDAALKVLVEQVRAHKEVLFPSDGRKMPRQTLRQAWREVALYVNLKSITPRTWLQCRKKFNDLTRTARDKLAQKPRNPLGGGERPLSIQAPTQMEQEALDIVEIYSRRSIENGEAGGQVSQGLSHYLGLAGHEMEERPLMGEAPSPAPSFQYHNTEISVADGREGELQESSRGELFGGSEQELNILERTVQETDGHRASSDSSYAEEHRDAELSGPAFKRKIFHVHHQLLEALDSLSRSCLTLSESVEDSASILCGVLPQGITTLQSAMEHMVSSVEAAVKPPVLEPVAPAFASLIEAQTSAIQALACTISSGLERLGARIDRGFGRVAGLLESALPPASGGADEARAQGGATGVAWTHPPRHSSTSTPSLHPQPPTALEAAMVPPPEVRAPRARVLRERRP</sequence>
<dbReference type="Pfam" id="PF13873">
    <property type="entry name" value="Myb_DNA-bind_5"/>
    <property type="match status" value="1"/>
</dbReference>
<feature type="region of interest" description="Disordered" evidence="1">
    <location>
        <begin position="346"/>
        <end position="411"/>
    </location>
</feature>
<evidence type="ECO:0000259" key="2">
    <source>
        <dbReference type="Pfam" id="PF13873"/>
    </source>
</evidence>
<comment type="caution">
    <text evidence="3">The sequence shown here is derived from an EMBL/GenBank/DDBJ whole genome shotgun (WGS) entry which is preliminary data.</text>
</comment>
<dbReference type="Proteomes" id="UP000287033">
    <property type="component" value="Unassembled WGS sequence"/>
</dbReference>
<dbReference type="InterPro" id="IPR028002">
    <property type="entry name" value="Myb_DNA-bind_5"/>
</dbReference>
<evidence type="ECO:0000256" key="1">
    <source>
        <dbReference type="SAM" id="MobiDB-lite"/>
    </source>
</evidence>
<evidence type="ECO:0000313" key="4">
    <source>
        <dbReference type="Proteomes" id="UP000287033"/>
    </source>
</evidence>
<dbReference type="OrthoDB" id="9928592at2759"/>
<name>A0A401SG79_CHIPU</name>
<dbReference type="AlphaFoldDB" id="A0A401SG79"/>
<reference evidence="3 4" key="1">
    <citation type="journal article" date="2018" name="Nat. Ecol. Evol.">
        <title>Shark genomes provide insights into elasmobranch evolution and the origin of vertebrates.</title>
        <authorList>
            <person name="Hara Y"/>
            <person name="Yamaguchi K"/>
            <person name="Onimaru K"/>
            <person name="Kadota M"/>
            <person name="Koyanagi M"/>
            <person name="Keeley SD"/>
            <person name="Tatsumi K"/>
            <person name="Tanaka K"/>
            <person name="Motone F"/>
            <person name="Kageyama Y"/>
            <person name="Nozu R"/>
            <person name="Adachi N"/>
            <person name="Nishimura O"/>
            <person name="Nakagawa R"/>
            <person name="Tanegashima C"/>
            <person name="Kiyatake I"/>
            <person name="Matsumoto R"/>
            <person name="Murakumo K"/>
            <person name="Nishida K"/>
            <person name="Terakita A"/>
            <person name="Kuratani S"/>
            <person name="Sato K"/>
            <person name="Hyodo S Kuraku.S."/>
        </authorList>
    </citation>
    <scope>NUCLEOTIDE SEQUENCE [LARGE SCALE GENOMIC DNA]</scope>
</reference>
<feature type="region of interest" description="Disordered" evidence="1">
    <location>
        <begin position="201"/>
        <end position="220"/>
    </location>
</feature>
<proteinExistence type="predicted"/>
<organism evidence="3 4">
    <name type="scientific">Chiloscyllium punctatum</name>
    <name type="common">Brownbanded bambooshark</name>
    <name type="synonym">Hemiscyllium punctatum</name>
    <dbReference type="NCBI Taxonomy" id="137246"/>
    <lineage>
        <taxon>Eukaryota</taxon>
        <taxon>Metazoa</taxon>
        <taxon>Chordata</taxon>
        <taxon>Craniata</taxon>
        <taxon>Vertebrata</taxon>
        <taxon>Chondrichthyes</taxon>
        <taxon>Elasmobranchii</taxon>
        <taxon>Galeomorphii</taxon>
        <taxon>Galeoidea</taxon>
        <taxon>Orectolobiformes</taxon>
        <taxon>Hemiscylliidae</taxon>
        <taxon>Chiloscyllium</taxon>
    </lineage>
</organism>
<dbReference type="PANTHER" id="PTHR23098:SF16">
    <property type="entry name" value="REGULATORY PROTEIN ZESTE"/>
    <property type="match status" value="1"/>
</dbReference>
<feature type="domain" description="Myb/SANT-like DNA-binding" evidence="2">
    <location>
        <begin position="5"/>
        <end position="82"/>
    </location>
</feature>
<dbReference type="OMA" id="RKIFHVH"/>
<feature type="region of interest" description="Disordered" evidence="1">
    <location>
        <begin position="75"/>
        <end position="100"/>
    </location>
</feature>
<dbReference type="PANTHER" id="PTHR23098">
    <property type="entry name" value="AGAP001331-PA-RELATED"/>
    <property type="match status" value="1"/>
</dbReference>
<evidence type="ECO:0000313" key="3">
    <source>
        <dbReference type="EMBL" id="GCC29432.1"/>
    </source>
</evidence>
<protein>
    <recommendedName>
        <fullName evidence="2">Myb/SANT-like DNA-binding domain-containing protein</fullName>
    </recommendedName>
</protein>
<dbReference type="EMBL" id="BEZZ01000250">
    <property type="protein sequence ID" value="GCC29432.1"/>
    <property type="molecule type" value="Genomic_DNA"/>
</dbReference>
<gene>
    <name evidence="3" type="ORF">chiPu_0007874</name>
</gene>
<keyword evidence="4" id="KW-1185">Reference proteome</keyword>
<dbReference type="GO" id="GO:0005634">
    <property type="term" value="C:nucleus"/>
    <property type="evidence" value="ECO:0007669"/>
    <property type="project" value="TreeGrafter"/>
</dbReference>
<accession>A0A401SG79</accession>